<feature type="domain" description="J" evidence="2">
    <location>
        <begin position="69"/>
        <end position="136"/>
    </location>
</feature>
<sequence length="276" mass="31766">MPMNRSLGLPLPLGQQRVEVKKMSILLTLSILMDCGRKYTCLCTCFTRLLNRQVHAREAQTSAAQSASNLYDILKVPVDATAQEIKDAYYTLSRLYHPDVNGGGDRTEATQKFQEINDAYQILGNEAKRTEYDNKLFGFGAEFPSGQPFGTSKYEMDSAQMKEYMEFRRRFRREGPAANWSSDFSDFQRYAKYRSPGSDFHWNIRDCSTFDRSWVENSNNFARRSNSAFHNYVQSRRRQQAKEEAKLSVLSTLLVFLTLLIAVGSIPTYRGPHHSW</sequence>
<dbReference type="InterPro" id="IPR036869">
    <property type="entry name" value="J_dom_sf"/>
</dbReference>
<feature type="transmembrane region" description="Helical" evidence="1">
    <location>
        <begin position="247"/>
        <end position="266"/>
    </location>
</feature>
<dbReference type="AlphaFoldDB" id="A0A5S6QIJ0"/>
<evidence type="ECO:0000313" key="3">
    <source>
        <dbReference type="Proteomes" id="UP000046395"/>
    </source>
</evidence>
<evidence type="ECO:0000256" key="1">
    <source>
        <dbReference type="SAM" id="Phobius"/>
    </source>
</evidence>
<dbReference type="PROSITE" id="PS00636">
    <property type="entry name" value="DNAJ_1"/>
    <property type="match status" value="1"/>
</dbReference>
<dbReference type="InterPro" id="IPR001623">
    <property type="entry name" value="DnaJ_domain"/>
</dbReference>
<keyword evidence="3" id="KW-1185">Reference proteome</keyword>
<dbReference type="STRING" id="70415.A0A5S6QIJ0"/>
<dbReference type="SUPFAM" id="SSF46565">
    <property type="entry name" value="Chaperone J-domain"/>
    <property type="match status" value="1"/>
</dbReference>
<dbReference type="CDD" id="cd06257">
    <property type="entry name" value="DnaJ"/>
    <property type="match status" value="1"/>
</dbReference>
<accession>A0A5S6QIJ0</accession>
<dbReference type="InterPro" id="IPR018253">
    <property type="entry name" value="DnaJ_domain_CS"/>
</dbReference>
<evidence type="ECO:0000313" key="4">
    <source>
        <dbReference type="WBParaSite" id="TMUE_2000006682.1"/>
    </source>
</evidence>
<protein>
    <submittedName>
        <fullName evidence="4">J domain-containing protein</fullName>
    </submittedName>
</protein>
<reference evidence="4" key="1">
    <citation type="submission" date="2019-12" db="UniProtKB">
        <authorList>
            <consortium name="WormBaseParasite"/>
        </authorList>
    </citation>
    <scope>IDENTIFICATION</scope>
</reference>
<keyword evidence="1" id="KW-0472">Membrane</keyword>
<dbReference type="Proteomes" id="UP000046395">
    <property type="component" value="Unassembled WGS sequence"/>
</dbReference>
<dbReference type="Pfam" id="PF00226">
    <property type="entry name" value="DnaJ"/>
    <property type="match status" value="1"/>
</dbReference>
<organism evidence="3 4">
    <name type="scientific">Trichuris muris</name>
    <name type="common">Mouse whipworm</name>
    <dbReference type="NCBI Taxonomy" id="70415"/>
    <lineage>
        <taxon>Eukaryota</taxon>
        <taxon>Metazoa</taxon>
        <taxon>Ecdysozoa</taxon>
        <taxon>Nematoda</taxon>
        <taxon>Enoplea</taxon>
        <taxon>Dorylaimia</taxon>
        <taxon>Trichinellida</taxon>
        <taxon>Trichuridae</taxon>
        <taxon>Trichuris</taxon>
    </lineage>
</organism>
<keyword evidence="1" id="KW-0812">Transmembrane</keyword>
<dbReference type="PRINTS" id="PR00625">
    <property type="entry name" value="JDOMAIN"/>
</dbReference>
<dbReference type="PANTHER" id="PTHR44873:SF1">
    <property type="entry name" value="DNAJ HOMOLOG SUBFAMILY C MEMBER 30, MITOCHONDRIAL"/>
    <property type="match status" value="1"/>
</dbReference>
<dbReference type="PANTHER" id="PTHR44873">
    <property type="entry name" value="DNAJ HOMOLOG SUBFAMILY C MEMBER 30, MITOCHONDRIAL"/>
    <property type="match status" value="1"/>
</dbReference>
<dbReference type="WBParaSite" id="TMUE_2000006682.1">
    <property type="protein sequence ID" value="TMUE_2000006682.1"/>
    <property type="gene ID" value="WBGene00293796"/>
</dbReference>
<name>A0A5S6QIJ0_TRIMR</name>
<dbReference type="InterPro" id="IPR053025">
    <property type="entry name" value="Mito_ATP_Synthase-Asso"/>
</dbReference>
<dbReference type="PROSITE" id="PS50076">
    <property type="entry name" value="DNAJ_2"/>
    <property type="match status" value="1"/>
</dbReference>
<proteinExistence type="predicted"/>
<keyword evidence="1" id="KW-1133">Transmembrane helix</keyword>
<evidence type="ECO:0000259" key="2">
    <source>
        <dbReference type="PROSITE" id="PS50076"/>
    </source>
</evidence>
<dbReference type="SMART" id="SM00271">
    <property type="entry name" value="DnaJ"/>
    <property type="match status" value="1"/>
</dbReference>
<dbReference type="Gene3D" id="1.10.287.110">
    <property type="entry name" value="DnaJ domain"/>
    <property type="match status" value="1"/>
</dbReference>